<feature type="compositionally biased region" description="Polar residues" evidence="1">
    <location>
        <begin position="227"/>
        <end position="238"/>
    </location>
</feature>
<protein>
    <submittedName>
        <fullName evidence="2">Uncharacterized protein</fullName>
    </submittedName>
</protein>
<keyword evidence="3" id="KW-1185">Reference proteome</keyword>
<sequence>MGTMLRSQVLGSDPDGARIAPEFPLIFGFPPHKNVSLSRPSLSRQSLSRYSLSRYSLSRSGASSGMELDSPTMLLPPSRNGEDYRSLPRPNSTSPPPPTENYGWSRAGVGWVLGRPATLDKNRDSEVGKELKMDYQRELQEKSIPSSAMEDDEVVTGTDDTYTTVVSFSPEVYNAAMSLSGDIQLDEDDTSTLLLPSPNSDFDFDMMTSQGRATMKRLSSKHRVQTEPFQTPLSNDSTDFLHVSDTREYRERSLSPDANFQTLPRMTGHRSLARRKEDVSADGYQQDLLGGGNSSQRAGPSASAPPQYPVGWPPPHSIQLENRQKITTRDIMRQKLSGAF</sequence>
<accession>A0A138ZXY4</accession>
<dbReference type="Proteomes" id="UP000070544">
    <property type="component" value="Unassembled WGS sequence"/>
</dbReference>
<feature type="region of interest" description="Disordered" evidence="1">
    <location>
        <begin position="60"/>
        <end position="103"/>
    </location>
</feature>
<dbReference type="EMBL" id="KQ965870">
    <property type="protein sequence ID" value="KXS09356.1"/>
    <property type="molecule type" value="Genomic_DNA"/>
</dbReference>
<dbReference type="AlphaFoldDB" id="A0A138ZXY4"/>
<feature type="compositionally biased region" description="Basic and acidic residues" evidence="1">
    <location>
        <begin position="242"/>
        <end position="254"/>
    </location>
</feature>
<name>A0A138ZXY4_GONPJ</name>
<evidence type="ECO:0000313" key="3">
    <source>
        <dbReference type="Proteomes" id="UP000070544"/>
    </source>
</evidence>
<feature type="compositionally biased region" description="Pro residues" evidence="1">
    <location>
        <begin position="306"/>
        <end position="316"/>
    </location>
</feature>
<proteinExistence type="predicted"/>
<evidence type="ECO:0000313" key="2">
    <source>
        <dbReference type="EMBL" id="KXS09356.1"/>
    </source>
</evidence>
<reference evidence="2 3" key="1">
    <citation type="journal article" date="2015" name="Genome Biol. Evol.">
        <title>Phylogenomic analyses indicate that early fungi evolved digesting cell walls of algal ancestors of land plants.</title>
        <authorList>
            <person name="Chang Y."/>
            <person name="Wang S."/>
            <person name="Sekimoto S."/>
            <person name="Aerts A.L."/>
            <person name="Choi C."/>
            <person name="Clum A."/>
            <person name="LaButti K.M."/>
            <person name="Lindquist E.A."/>
            <person name="Yee Ngan C."/>
            <person name="Ohm R.A."/>
            <person name="Salamov A.A."/>
            <person name="Grigoriev I.V."/>
            <person name="Spatafora J.W."/>
            <person name="Berbee M.L."/>
        </authorList>
    </citation>
    <scope>NUCLEOTIDE SEQUENCE [LARGE SCALE GENOMIC DNA]</scope>
    <source>
        <strain evidence="2 3">JEL478</strain>
    </source>
</reference>
<organism evidence="2 3">
    <name type="scientific">Gonapodya prolifera (strain JEL478)</name>
    <name type="common">Monoblepharis prolifera</name>
    <dbReference type="NCBI Taxonomy" id="1344416"/>
    <lineage>
        <taxon>Eukaryota</taxon>
        <taxon>Fungi</taxon>
        <taxon>Fungi incertae sedis</taxon>
        <taxon>Chytridiomycota</taxon>
        <taxon>Chytridiomycota incertae sedis</taxon>
        <taxon>Monoblepharidomycetes</taxon>
        <taxon>Monoblepharidales</taxon>
        <taxon>Gonapodyaceae</taxon>
        <taxon>Gonapodya</taxon>
    </lineage>
</organism>
<gene>
    <name evidence="2" type="ORF">M427DRAFT_239108</name>
</gene>
<feature type="region of interest" description="Disordered" evidence="1">
    <location>
        <begin position="219"/>
        <end position="323"/>
    </location>
</feature>
<evidence type="ECO:0000256" key="1">
    <source>
        <dbReference type="SAM" id="MobiDB-lite"/>
    </source>
</evidence>